<comment type="caution">
    <text evidence="3">The sequence shown here is derived from an EMBL/GenBank/DDBJ whole genome shotgun (WGS) entry which is preliminary data.</text>
</comment>
<dbReference type="RefSeq" id="WP_282590048.1">
    <property type="nucleotide sequence ID" value="NZ_JAPAAF010000002.1"/>
</dbReference>
<dbReference type="InterPro" id="IPR000683">
    <property type="entry name" value="Gfo/Idh/MocA-like_OxRdtase_N"/>
</dbReference>
<gene>
    <name evidence="3" type="ORF">N2K84_01780</name>
</gene>
<evidence type="ECO:0000313" key="3">
    <source>
        <dbReference type="EMBL" id="MCW0481438.1"/>
    </source>
</evidence>
<dbReference type="SUPFAM" id="SSF55347">
    <property type="entry name" value="Glyceraldehyde-3-phosphate dehydrogenase-like, C-terminal domain"/>
    <property type="match status" value="1"/>
</dbReference>
<evidence type="ECO:0000313" key="4">
    <source>
        <dbReference type="Proteomes" id="UP001163821"/>
    </source>
</evidence>
<dbReference type="InterPro" id="IPR050463">
    <property type="entry name" value="Gfo/Idh/MocA_oxidrdct_glycsds"/>
</dbReference>
<name>A0AA41Y5T4_9BACT</name>
<feature type="domain" description="GFO/IDH/MocA-like oxidoreductase" evidence="2">
    <location>
        <begin position="204"/>
        <end position="331"/>
    </location>
</feature>
<dbReference type="InterPro" id="IPR006311">
    <property type="entry name" value="TAT_signal"/>
</dbReference>
<dbReference type="GO" id="GO:0000166">
    <property type="term" value="F:nucleotide binding"/>
    <property type="evidence" value="ECO:0007669"/>
    <property type="project" value="InterPro"/>
</dbReference>
<dbReference type="InterPro" id="IPR055170">
    <property type="entry name" value="GFO_IDH_MocA-like_dom"/>
</dbReference>
<dbReference type="Gene3D" id="3.40.50.720">
    <property type="entry name" value="NAD(P)-binding Rossmann-like Domain"/>
    <property type="match status" value="1"/>
</dbReference>
<organism evidence="3 4">
    <name type="scientific">Gaoshiqia sediminis</name>
    <dbReference type="NCBI Taxonomy" id="2986998"/>
    <lineage>
        <taxon>Bacteria</taxon>
        <taxon>Pseudomonadati</taxon>
        <taxon>Bacteroidota</taxon>
        <taxon>Bacteroidia</taxon>
        <taxon>Marinilabiliales</taxon>
        <taxon>Prolixibacteraceae</taxon>
        <taxon>Gaoshiqia</taxon>
    </lineage>
</organism>
<dbReference type="AlphaFoldDB" id="A0AA41Y5T4"/>
<sequence>MTDQAKNMDRRRFLGATALAGIGLLGASAALSSCKTKAGNKELGLPPILSAAPAGKKLRAGLVGAGNRGTGAAINFISAGPELEIVALADVFQDKIDACRERFAGYKRPIPEENCFVGFDSYKQLMALSEVDVVILATPPQFRPEQFKEAVLQKKHVFMEKPLAVDPVGIRSILATAKKAEAIGLNVVTGTQRRHQEDYIETYKQVANGAIGKITSAKAFWNQNHVWFRTREEGWDDMTYMIRNWNNFCWLCGDHILDTHVHNIDVINWFLGKQPESAIGYGGRARRLTGDQYDYFSIDFEYGNGVSSHNMCRQIDNCANGTGELIMGTEGYTNCQNTIWNLDGSVKWQFEYPNDENGQPMSTVKIPPYVQEHMHLVHAIRTGEYVNEAEQTAISTLTAIMGRTAAYTGKKITWDEIFKSDMDLGPKELKFGPVDMEFPVPVPGTAHKA</sequence>
<dbReference type="PANTHER" id="PTHR43818">
    <property type="entry name" value="BCDNA.GH03377"/>
    <property type="match status" value="1"/>
</dbReference>
<reference evidence="3" key="1">
    <citation type="submission" date="2022-10" db="EMBL/GenBank/DDBJ databases">
        <title>Gaoshiqiia sediminis gen. nov., sp. nov., isolated from coastal sediment.</title>
        <authorList>
            <person name="Yu W.X."/>
            <person name="Mu D.S."/>
            <person name="Du J.Z."/>
            <person name="Liang Y.Q."/>
        </authorList>
    </citation>
    <scope>NUCLEOTIDE SEQUENCE</scope>
    <source>
        <strain evidence="3">A06</strain>
    </source>
</reference>
<evidence type="ECO:0000259" key="2">
    <source>
        <dbReference type="Pfam" id="PF22725"/>
    </source>
</evidence>
<proteinExistence type="predicted"/>
<accession>A0AA41Y5T4</accession>
<dbReference type="Pfam" id="PF01408">
    <property type="entry name" value="GFO_IDH_MocA"/>
    <property type="match status" value="1"/>
</dbReference>
<dbReference type="InterPro" id="IPR036291">
    <property type="entry name" value="NAD(P)-bd_dom_sf"/>
</dbReference>
<dbReference type="PROSITE" id="PS51257">
    <property type="entry name" value="PROKAR_LIPOPROTEIN"/>
    <property type="match status" value="1"/>
</dbReference>
<dbReference type="Pfam" id="PF22725">
    <property type="entry name" value="GFO_IDH_MocA_C3"/>
    <property type="match status" value="1"/>
</dbReference>
<dbReference type="PANTHER" id="PTHR43818:SF5">
    <property type="entry name" value="OXIDOREDUCTASE FAMILY PROTEIN"/>
    <property type="match status" value="1"/>
</dbReference>
<dbReference type="PROSITE" id="PS51318">
    <property type="entry name" value="TAT"/>
    <property type="match status" value="1"/>
</dbReference>
<feature type="domain" description="Gfo/Idh/MocA-like oxidoreductase N-terminal" evidence="1">
    <location>
        <begin position="59"/>
        <end position="183"/>
    </location>
</feature>
<dbReference type="Proteomes" id="UP001163821">
    <property type="component" value="Unassembled WGS sequence"/>
</dbReference>
<dbReference type="EMBL" id="JAPAAF010000002">
    <property type="protein sequence ID" value="MCW0481438.1"/>
    <property type="molecule type" value="Genomic_DNA"/>
</dbReference>
<dbReference type="SUPFAM" id="SSF51735">
    <property type="entry name" value="NAD(P)-binding Rossmann-fold domains"/>
    <property type="match status" value="1"/>
</dbReference>
<dbReference type="Gene3D" id="3.30.360.10">
    <property type="entry name" value="Dihydrodipicolinate Reductase, domain 2"/>
    <property type="match status" value="1"/>
</dbReference>
<protein>
    <submittedName>
        <fullName evidence="3">Gfo/Idh/MocA family oxidoreductase</fullName>
    </submittedName>
</protein>
<evidence type="ECO:0000259" key="1">
    <source>
        <dbReference type="Pfam" id="PF01408"/>
    </source>
</evidence>
<keyword evidence="4" id="KW-1185">Reference proteome</keyword>